<sequence>MEGERKKRKMDNEEVGEEEEEEDEENKIEKFFALIKSTRDLRDRLSGVNEPKDKEEKRPVEKEIKTTAVWNPKFQLEDFAGEDKPKSPGASTLPDPSKREEKEEEREVEEEDRGDGKGLDLNLSL</sequence>
<evidence type="ECO:0000313" key="6">
    <source>
        <dbReference type="Proteomes" id="UP000811246"/>
    </source>
</evidence>
<dbReference type="AlphaFoldDB" id="A0A922EIR3"/>
<dbReference type="Proteomes" id="UP000811246">
    <property type="component" value="Chromosome 7"/>
</dbReference>
<comment type="similarity">
    <text evidence="2">Belongs to the NPR1-interactor family.</text>
</comment>
<dbReference type="EMBL" id="CM031831">
    <property type="protein sequence ID" value="KAG6702422.1"/>
    <property type="molecule type" value="Genomic_DNA"/>
</dbReference>
<organism evidence="5 6">
    <name type="scientific">Carya illinoinensis</name>
    <name type="common">Pecan</name>
    <dbReference type="NCBI Taxonomy" id="32201"/>
    <lineage>
        <taxon>Eukaryota</taxon>
        <taxon>Viridiplantae</taxon>
        <taxon>Streptophyta</taxon>
        <taxon>Embryophyta</taxon>
        <taxon>Tracheophyta</taxon>
        <taxon>Spermatophyta</taxon>
        <taxon>Magnoliopsida</taxon>
        <taxon>eudicotyledons</taxon>
        <taxon>Gunneridae</taxon>
        <taxon>Pentapetalae</taxon>
        <taxon>rosids</taxon>
        <taxon>fabids</taxon>
        <taxon>Fagales</taxon>
        <taxon>Juglandaceae</taxon>
        <taxon>Carya</taxon>
    </lineage>
</organism>
<evidence type="ECO:0000256" key="2">
    <source>
        <dbReference type="ARBA" id="ARBA00009937"/>
    </source>
</evidence>
<comment type="subcellular location">
    <subcellularLocation>
        <location evidence="1">Nucleus</location>
    </subcellularLocation>
</comment>
<reference evidence="5" key="1">
    <citation type="submission" date="2021-01" db="EMBL/GenBank/DDBJ databases">
        <authorList>
            <person name="Lovell J.T."/>
            <person name="Bentley N."/>
            <person name="Bhattarai G."/>
            <person name="Jenkins J.W."/>
            <person name="Sreedasyam A."/>
            <person name="Alarcon Y."/>
            <person name="Bock C."/>
            <person name="Boston L."/>
            <person name="Carlson J."/>
            <person name="Cervantes K."/>
            <person name="Clermont K."/>
            <person name="Krom N."/>
            <person name="Kubenka K."/>
            <person name="Mamidi S."/>
            <person name="Mattison C."/>
            <person name="Monteros M."/>
            <person name="Pisani C."/>
            <person name="Plott C."/>
            <person name="Rajasekar S."/>
            <person name="Rhein H.S."/>
            <person name="Rohla C."/>
            <person name="Song M."/>
            <person name="Hilaire R.S."/>
            <person name="Shu S."/>
            <person name="Wells L."/>
            <person name="Wang X."/>
            <person name="Webber J."/>
            <person name="Heerema R.J."/>
            <person name="Klein P."/>
            <person name="Conner P."/>
            <person name="Grauke L."/>
            <person name="Grimwood J."/>
            <person name="Schmutz J."/>
            <person name="Randall J.J."/>
        </authorList>
    </citation>
    <scope>NUCLEOTIDE SEQUENCE</scope>
    <source>
        <tissue evidence="5">Leaf</tissue>
    </source>
</reference>
<proteinExistence type="inferred from homology"/>
<evidence type="ECO:0000256" key="4">
    <source>
        <dbReference type="SAM" id="MobiDB-lite"/>
    </source>
</evidence>
<protein>
    <submittedName>
        <fullName evidence="5">Uncharacterized protein</fullName>
    </submittedName>
</protein>
<name>A0A922EIR3_CARIL</name>
<dbReference type="PANTHER" id="PTHR33669:SF26">
    <property type="entry name" value="PROTEIN NIM1-INTERACTING 3"/>
    <property type="match status" value="1"/>
</dbReference>
<feature type="compositionally biased region" description="Acidic residues" evidence="4">
    <location>
        <begin position="102"/>
        <end position="113"/>
    </location>
</feature>
<evidence type="ECO:0000313" key="5">
    <source>
        <dbReference type="EMBL" id="KAG6702422.1"/>
    </source>
</evidence>
<dbReference type="OrthoDB" id="1304316at2759"/>
<comment type="caution">
    <text evidence="5">The sequence shown here is derived from an EMBL/GenBank/DDBJ whole genome shotgun (WGS) entry which is preliminary data.</text>
</comment>
<accession>A0A922EIR3</accession>
<gene>
    <name evidence="5" type="ORF">I3842_07G033900</name>
</gene>
<feature type="compositionally biased region" description="Acidic residues" evidence="4">
    <location>
        <begin position="13"/>
        <end position="26"/>
    </location>
</feature>
<evidence type="ECO:0000256" key="3">
    <source>
        <dbReference type="ARBA" id="ARBA00023242"/>
    </source>
</evidence>
<feature type="region of interest" description="Disordered" evidence="4">
    <location>
        <begin position="1"/>
        <end position="27"/>
    </location>
</feature>
<evidence type="ECO:0000256" key="1">
    <source>
        <dbReference type="ARBA" id="ARBA00004123"/>
    </source>
</evidence>
<dbReference type="InterPro" id="IPR031425">
    <property type="entry name" value="NPR1/NH1-interacting"/>
</dbReference>
<keyword evidence="3" id="KW-0539">Nucleus</keyword>
<dbReference type="PANTHER" id="PTHR33669">
    <property type="entry name" value="PROTEIN NEGATIVE REGULATOR OF RESISTANCE"/>
    <property type="match status" value="1"/>
</dbReference>
<feature type="region of interest" description="Disordered" evidence="4">
    <location>
        <begin position="40"/>
        <end position="125"/>
    </location>
</feature>
<dbReference type="GO" id="GO:0005634">
    <property type="term" value="C:nucleus"/>
    <property type="evidence" value="ECO:0007669"/>
    <property type="project" value="UniProtKB-SubCell"/>
</dbReference>
<dbReference type="GO" id="GO:0010112">
    <property type="term" value="P:regulation of systemic acquired resistance"/>
    <property type="evidence" value="ECO:0007669"/>
    <property type="project" value="InterPro"/>
</dbReference>
<dbReference type="Pfam" id="PF15699">
    <property type="entry name" value="NPR1_interact"/>
    <property type="match status" value="1"/>
</dbReference>
<feature type="compositionally biased region" description="Basic and acidic residues" evidence="4">
    <location>
        <begin position="40"/>
        <end position="65"/>
    </location>
</feature>